<organism evidence="1 2">
    <name type="scientific">Geotrichum galactomycetum</name>
    <dbReference type="NCBI Taxonomy" id="27317"/>
    <lineage>
        <taxon>Eukaryota</taxon>
        <taxon>Fungi</taxon>
        <taxon>Dikarya</taxon>
        <taxon>Ascomycota</taxon>
        <taxon>Saccharomycotina</taxon>
        <taxon>Dipodascomycetes</taxon>
        <taxon>Dipodascales</taxon>
        <taxon>Dipodascaceae</taxon>
        <taxon>Geotrichum</taxon>
    </lineage>
</organism>
<name>A0ACB6UZ59_9ASCO</name>
<gene>
    <name evidence="1" type="ORF">D0Z00_004177</name>
</gene>
<evidence type="ECO:0000313" key="1">
    <source>
        <dbReference type="EMBL" id="KAF5093228.1"/>
    </source>
</evidence>
<reference evidence="1 2" key="1">
    <citation type="journal article" date="2020" name="Front. Microbiol.">
        <title>Phenotypic and Genetic Characterization of the Cheese Ripening Yeast Geotrichum candidum.</title>
        <authorList>
            <person name="Perkins V."/>
            <person name="Vignola S."/>
            <person name="Lessard M.H."/>
            <person name="Plante P.L."/>
            <person name="Corbeil J."/>
            <person name="Dugat-Bony E."/>
            <person name="Frenette M."/>
            <person name="Labrie S."/>
        </authorList>
    </citation>
    <scope>NUCLEOTIDE SEQUENCE [LARGE SCALE GENOMIC DNA]</scope>
    <source>
        <strain evidence="1 2">LMA-1147</strain>
    </source>
</reference>
<keyword evidence="2" id="KW-1185">Reference proteome</keyword>
<evidence type="ECO:0000313" key="2">
    <source>
        <dbReference type="Proteomes" id="UP000744676"/>
    </source>
</evidence>
<accession>A0ACB6UZ59</accession>
<proteinExistence type="predicted"/>
<dbReference type="EMBL" id="QVQA01000262">
    <property type="protein sequence ID" value="KAF5093228.1"/>
    <property type="molecule type" value="Genomic_DNA"/>
</dbReference>
<dbReference type="Proteomes" id="UP000744676">
    <property type="component" value="Unassembled WGS sequence"/>
</dbReference>
<sequence length="394" mass="40828">MVLVVTTDGKTATHTSVTVQLYTVTPTFDTRTATGLLPTEALTIPTSATVEKDVNNSSSTSTGTIVGSVVGSVAGVAIICLLMVLFLRFRKKKKQAYLDKDAALQDDEIMRQYGGVGTTTTAMAAGGGRGGGSGYNNAFNSSLPSISDHHAAARAATEFGEIQAGGGARGSGGFISKFIPIGLFSRSGPGKPPSNVGSAATSSRSNPAAAGATVASAAGAGAVDNPRSFYRKPRRASVVGTGGGTATTTMTGSAGQSVNNYGSVPVLPAGDNVFHDDNRLPSSDENSPQSSSYHHSQQQQGDYSGSSNSNSMNSQSWSYPAEPPAGSQSQQFHRPFGRHVVNADNNEWSQEQQERQGPMAGANTHASPLSPSSFYEEEESPRGLQGKSFFTEEL</sequence>
<protein>
    <submittedName>
        <fullName evidence="1">Uncharacterized protein</fullName>
    </submittedName>
</protein>
<comment type="caution">
    <text evidence="1">The sequence shown here is derived from an EMBL/GenBank/DDBJ whole genome shotgun (WGS) entry which is preliminary data.</text>
</comment>